<accession>A0A8S5P6U0</accession>
<sequence>MSIKNIPSISLENPLFVTLNKSRSSCITSCMLIGCFSIFKSNMVIIYMFTLVSIC</sequence>
<dbReference type="PROSITE" id="PS51257">
    <property type="entry name" value="PROKAR_LIPOPROTEIN"/>
    <property type="match status" value="1"/>
</dbReference>
<dbReference type="EMBL" id="BK015344">
    <property type="protein sequence ID" value="DAE02376.1"/>
    <property type="molecule type" value="Genomic_DNA"/>
</dbReference>
<evidence type="ECO:0000256" key="1">
    <source>
        <dbReference type="SAM" id="Phobius"/>
    </source>
</evidence>
<feature type="transmembrane region" description="Helical" evidence="1">
    <location>
        <begin position="30"/>
        <end position="54"/>
    </location>
</feature>
<organism evidence="2">
    <name type="scientific">Herelleviridae sp. cttEB8</name>
    <dbReference type="NCBI Taxonomy" id="2825832"/>
    <lineage>
        <taxon>Viruses</taxon>
        <taxon>Duplodnaviria</taxon>
        <taxon>Heunggongvirae</taxon>
        <taxon>Uroviricota</taxon>
        <taxon>Caudoviricetes</taxon>
        <taxon>Herelleviridae</taxon>
    </lineage>
</organism>
<protein>
    <submittedName>
        <fullName evidence="2">Uncharacterized protein</fullName>
    </submittedName>
</protein>
<proteinExistence type="predicted"/>
<reference evidence="2" key="1">
    <citation type="journal article" date="2021" name="Proc. Natl. Acad. Sci. U.S.A.">
        <title>A Catalog of Tens of Thousands of Viruses from Human Metagenomes Reveals Hidden Associations with Chronic Diseases.</title>
        <authorList>
            <person name="Tisza M.J."/>
            <person name="Buck C.B."/>
        </authorList>
    </citation>
    <scope>NUCLEOTIDE SEQUENCE</scope>
    <source>
        <strain evidence="2">CttEB8</strain>
    </source>
</reference>
<keyword evidence="1" id="KW-1133">Transmembrane helix</keyword>
<keyword evidence="1" id="KW-0472">Membrane</keyword>
<name>A0A8S5P6U0_9CAUD</name>
<evidence type="ECO:0000313" key="2">
    <source>
        <dbReference type="EMBL" id="DAE02376.1"/>
    </source>
</evidence>
<keyword evidence="1" id="KW-0812">Transmembrane</keyword>